<keyword evidence="4" id="KW-1185">Reference proteome</keyword>
<dbReference type="InterPro" id="IPR034904">
    <property type="entry name" value="FSCA_dom_sf"/>
</dbReference>
<reference evidence="3" key="1">
    <citation type="submission" date="2013-04" db="EMBL/GenBank/DDBJ databases">
        <title>The Genome Sequence of Fonticula alba ATCC 38817.</title>
        <authorList>
            <consortium name="The Broad Institute Genomics Platform"/>
            <person name="Russ C."/>
            <person name="Cuomo C."/>
            <person name="Burger G."/>
            <person name="Gray M.W."/>
            <person name="Holland P.W.H."/>
            <person name="King N."/>
            <person name="Lang F.B.F."/>
            <person name="Roger A.J."/>
            <person name="Ruiz-Trillo I."/>
            <person name="Brown M."/>
            <person name="Walker B."/>
            <person name="Young S."/>
            <person name="Zeng Q."/>
            <person name="Gargeya S."/>
            <person name="Fitzgerald M."/>
            <person name="Haas B."/>
            <person name="Abouelleil A."/>
            <person name="Allen A.W."/>
            <person name="Alvarado L."/>
            <person name="Arachchi H.M."/>
            <person name="Berlin A.M."/>
            <person name="Chapman S.B."/>
            <person name="Gainer-Dewar J."/>
            <person name="Goldberg J."/>
            <person name="Griggs A."/>
            <person name="Gujja S."/>
            <person name="Hansen M."/>
            <person name="Howarth C."/>
            <person name="Imamovic A."/>
            <person name="Ireland A."/>
            <person name="Larimer J."/>
            <person name="McCowan C."/>
            <person name="Murphy C."/>
            <person name="Pearson M."/>
            <person name="Poon T.W."/>
            <person name="Priest M."/>
            <person name="Roberts A."/>
            <person name="Saif S."/>
            <person name="Shea T."/>
            <person name="Sisk P."/>
            <person name="Sykes S."/>
            <person name="Wortman J."/>
            <person name="Nusbaum C."/>
            <person name="Birren B."/>
        </authorList>
    </citation>
    <scope>NUCLEOTIDE SEQUENCE [LARGE SCALE GENOMIC DNA]</scope>
    <source>
        <strain evidence="3">ATCC 38817</strain>
    </source>
</reference>
<dbReference type="Gene3D" id="3.30.300.130">
    <property type="entry name" value="Fe-S cluster assembly (FSCA)"/>
    <property type="match status" value="1"/>
</dbReference>
<comment type="similarity">
    <text evidence="1">Belongs to the MIP18 family.</text>
</comment>
<dbReference type="Gene3D" id="6.10.250.1280">
    <property type="match status" value="1"/>
</dbReference>
<evidence type="ECO:0000256" key="2">
    <source>
        <dbReference type="SAM" id="MobiDB-lite"/>
    </source>
</evidence>
<dbReference type="Proteomes" id="UP000030693">
    <property type="component" value="Unassembled WGS sequence"/>
</dbReference>
<dbReference type="PANTHER" id="PTHR12377:SF0">
    <property type="entry name" value="CYTOSOLIC IRON-SULFUR ASSEMBLY COMPONENT 2B"/>
    <property type="match status" value="1"/>
</dbReference>
<name>A0A058Z8T0_FONAL</name>
<organism evidence="3">
    <name type="scientific">Fonticula alba</name>
    <name type="common">Slime mold</name>
    <dbReference type="NCBI Taxonomy" id="691883"/>
    <lineage>
        <taxon>Eukaryota</taxon>
        <taxon>Rotosphaerida</taxon>
        <taxon>Fonticulaceae</taxon>
        <taxon>Fonticula</taxon>
    </lineage>
</organism>
<dbReference type="PANTHER" id="PTHR12377">
    <property type="entry name" value="CYTOSOLIC IRON-SULFUR ASSEMBLY COMPONENT 2B-RELATED"/>
    <property type="match status" value="1"/>
</dbReference>
<feature type="compositionally biased region" description="Low complexity" evidence="2">
    <location>
        <begin position="173"/>
        <end position="186"/>
    </location>
</feature>
<dbReference type="EMBL" id="KB932204">
    <property type="protein sequence ID" value="KCV70675.1"/>
    <property type="molecule type" value="Genomic_DNA"/>
</dbReference>
<dbReference type="STRING" id="691883.A0A058Z8T0"/>
<protein>
    <recommendedName>
        <fullName evidence="5">MIP18 family-like domain-containing protein</fullName>
    </recommendedName>
</protein>
<dbReference type="RefSeq" id="XP_009495191.1">
    <property type="nucleotide sequence ID" value="XM_009496916.1"/>
</dbReference>
<sequence length="315" mass="32473">MAPDNANPLVYEEEEVGHTWVPGDLTPYLLTACSGQAAPSSQEVLAAGRRSHAVRQLTAAALKSTSATIGSSSSHSGLLEAACQDHFTPVLFSHAPDLLFGEGFDGPGGVVEEMSPSTDFPDVEPIDPDEIYGLIQGISDPEHPLSLGQLRVVQRGDIWVGDRAPAASPTGQDGSSSDGAAGADGAIDSPWSGALLPPCEGAAIDIRPGDLLAQGGAHGLSLLSPVESPGIDVTIHLTPTIPHCSLAALIGLCVRARLDRALPSQYNVSVSIAPGAHSSEAALNRQLSDKERRTAAVENARLAATIDSCLSSCEN</sequence>
<evidence type="ECO:0008006" key="5">
    <source>
        <dbReference type="Google" id="ProtNLM"/>
    </source>
</evidence>
<dbReference type="SUPFAM" id="SSF117916">
    <property type="entry name" value="Fe-S cluster assembly (FSCA) domain-like"/>
    <property type="match status" value="1"/>
</dbReference>
<proteinExistence type="inferred from homology"/>
<dbReference type="OrthoDB" id="2746at2759"/>
<dbReference type="GO" id="GO:0051604">
    <property type="term" value="P:protein maturation"/>
    <property type="evidence" value="ECO:0007669"/>
    <property type="project" value="InterPro"/>
</dbReference>
<dbReference type="eggNOG" id="KOG3381">
    <property type="taxonomic scope" value="Eukaryota"/>
</dbReference>
<evidence type="ECO:0000313" key="4">
    <source>
        <dbReference type="Proteomes" id="UP000030693"/>
    </source>
</evidence>
<accession>A0A058Z8T0</accession>
<feature type="region of interest" description="Disordered" evidence="2">
    <location>
        <begin position="162"/>
        <end position="186"/>
    </location>
</feature>
<dbReference type="InterPro" id="IPR039796">
    <property type="entry name" value="MIP18"/>
</dbReference>
<evidence type="ECO:0000256" key="1">
    <source>
        <dbReference type="ARBA" id="ARBA00010381"/>
    </source>
</evidence>
<gene>
    <name evidence="3" type="ORF">H696_03030</name>
</gene>
<dbReference type="GeneID" id="20527755"/>
<dbReference type="AlphaFoldDB" id="A0A058Z8T0"/>
<evidence type="ECO:0000313" key="3">
    <source>
        <dbReference type="EMBL" id="KCV70675.1"/>
    </source>
</evidence>